<reference evidence="2" key="1">
    <citation type="submission" date="2020-11" db="EMBL/GenBank/DDBJ databases">
        <authorList>
            <person name="Tran Van P."/>
        </authorList>
    </citation>
    <scope>NUCLEOTIDE SEQUENCE</scope>
</reference>
<accession>A0A7R9K5P0</accession>
<proteinExistence type="predicted"/>
<dbReference type="EMBL" id="OE843183">
    <property type="protein sequence ID" value="CAD7602450.1"/>
    <property type="molecule type" value="Genomic_DNA"/>
</dbReference>
<organism evidence="2">
    <name type="scientific">Timema genevievae</name>
    <name type="common">Walking stick</name>
    <dbReference type="NCBI Taxonomy" id="629358"/>
    <lineage>
        <taxon>Eukaryota</taxon>
        <taxon>Metazoa</taxon>
        <taxon>Ecdysozoa</taxon>
        <taxon>Arthropoda</taxon>
        <taxon>Hexapoda</taxon>
        <taxon>Insecta</taxon>
        <taxon>Pterygota</taxon>
        <taxon>Neoptera</taxon>
        <taxon>Polyneoptera</taxon>
        <taxon>Phasmatodea</taxon>
        <taxon>Timematodea</taxon>
        <taxon>Timematoidea</taxon>
        <taxon>Timematidae</taxon>
        <taxon>Timema</taxon>
    </lineage>
</organism>
<gene>
    <name evidence="2" type="ORF">TGEB3V08_LOCUS8340</name>
</gene>
<dbReference type="AlphaFoldDB" id="A0A7R9K5P0"/>
<feature type="region of interest" description="Disordered" evidence="1">
    <location>
        <begin position="127"/>
        <end position="150"/>
    </location>
</feature>
<feature type="region of interest" description="Disordered" evidence="1">
    <location>
        <begin position="52"/>
        <end position="73"/>
    </location>
</feature>
<protein>
    <submittedName>
        <fullName evidence="2">Uncharacterized protein</fullName>
    </submittedName>
</protein>
<feature type="compositionally biased region" description="Polar residues" evidence="1">
    <location>
        <begin position="56"/>
        <end position="73"/>
    </location>
</feature>
<feature type="compositionally biased region" description="Acidic residues" evidence="1">
    <location>
        <begin position="135"/>
        <end position="145"/>
    </location>
</feature>
<sequence length="205" mass="23374">MLRRLLLAERDEESVLQFVKNLSLKDAIYMVEDAWGSLTDDNLKNAWKKLWPIPETPNQGQDEANSQTTSDANTPTDAEVVALFQTLPGFEQCDEFDREWFESDGNDPGYQHLNDDEIVHQVIEDNNNGSNIRESDDDEEMDAEEAAGPSHSDAYEAFQTAMNWLERQPEGTVTQLVLLKRLRDMAAKKLTSSLVQKTIKDFFTQ</sequence>
<evidence type="ECO:0000313" key="2">
    <source>
        <dbReference type="EMBL" id="CAD7602450.1"/>
    </source>
</evidence>
<evidence type="ECO:0000256" key="1">
    <source>
        <dbReference type="SAM" id="MobiDB-lite"/>
    </source>
</evidence>
<name>A0A7R9K5P0_TIMGE</name>